<gene>
    <name evidence="1" type="ORF">CRG98_014475</name>
</gene>
<dbReference type="AlphaFoldDB" id="A0A2I0K9E2"/>
<accession>A0A2I0K9E2</accession>
<organism evidence="1 2">
    <name type="scientific">Punica granatum</name>
    <name type="common">Pomegranate</name>
    <dbReference type="NCBI Taxonomy" id="22663"/>
    <lineage>
        <taxon>Eukaryota</taxon>
        <taxon>Viridiplantae</taxon>
        <taxon>Streptophyta</taxon>
        <taxon>Embryophyta</taxon>
        <taxon>Tracheophyta</taxon>
        <taxon>Spermatophyta</taxon>
        <taxon>Magnoliopsida</taxon>
        <taxon>eudicotyledons</taxon>
        <taxon>Gunneridae</taxon>
        <taxon>Pentapetalae</taxon>
        <taxon>rosids</taxon>
        <taxon>malvids</taxon>
        <taxon>Myrtales</taxon>
        <taxon>Lythraceae</taxon>
        <taxon>Punica</taxon>
    </lineage>
</organism>
<reference evidence="1 2" key="1">
    <citation type="submission" date="2017-11" db="EMBL/GenBank/DDBJ databases">
        <title>De-novo sequencing of pomegranate (Punica granatum L.) genome.</title>
        <authorList>
            <person name="Akparov Z."/>
            <person name="Amiraslanov A."/>
            <person name="Hajiyeva S."/>
            <person name="Abbasov M."/>
            <person name="Kaur K."/>
            <person name="Hamwieh A."/>
            <person name="Solovyev V."/>
            <person name="Salamov A."/>
            <person name="Braich B."/>
            <person name="Kosarev P."/>
            <person name="Mahmoud A."/>
            <person name="Hajiyev E."/>
            <person name="Babayeva S."/>
            <person name="Izzatullayeva V."/>
            <person name="Mammadov A."/>
            <person name="Mammadov A."/>
            <person name="Sharifova S."/>
            <person name="Ojaghi J."/>
            <person name="Eynullazada K."/>
            <person name="Bayramov B."/>
            <person name="Abdulazimova A."/>
            <person name="Shahmuradov I."/>
        </authorList>
    </citation>
    <scope>NUCLEOTIDE SEQUENCE [LARGE SCALE GENOMIC DNA]</scope>
    <source>
        <strain evidence="2">cv. AG2017</strain>
        <tissue evidence="1">Leaf</tissue>
    </source>
</reference>
<evidence type="ECO:0000313" key="1">
    <source>
        <dbReference type="EMBL" id="PKI65161.1"/>
    </source>
</evidence>
<evidence type="ECO:0000313" key="2">
    <source>
        <dbReference type="Proteomes" id="UP000233551"/>
    </source>
</evidence>
<name>A0A2I0K9E2_PUNGR</name>
<proteinExistence type="predicted"/>
<comment type="caution">
    <text evidence="1">The sequence shown here is derived from an EMBL/GenBank/DDBJ whole genome shotgun (WGS) entry which is preliminary data.</text>
</comment>
<dbReference type="EMBL" id="PGOL01000769">
    <property type="protein sequence ID" value="PKI65161.1"/>
    <property type="molecule type" value="Genomic_DNA"/>
</dbReference>
<keyword evidence="2" id="KW-1185">Reference proteome</keyword>
<sequence length="122" mass="13379">MGKDVRQARLTFDTSGGFVQENASTIGASSLTVITVPQCDEGYEAEVRLCQHDLLGGALVHICIVAVSQVPLRPILPRNSKPSEDLPLHCMGTAAYRLGLKRWSKCSIYKFLRQGHTCSSEF</sequence>
<dbReference type="Proteomes" id="UP000233551">
    <property type="component" value="Unassembled WGS sequence"/>
</dbReference>
<protein>
    <submittedName>
        <fullName evidence="1">Uncharacterized protein</fullName>
    </submittedName>
</protein>